<evidence type="ECO:0000256" key="1">
    <source>
        <dbReference type="ARBA" id="ARBA00004141"/>
    </source>
</evidence>
<comment type="subcellular location">
    <subcellularLocation>
        <location evidence="1">Membrane</location>
        <topology evidence="1">Multi-pass membrane protein</topology>
    </subcellularLocation>
</comment>
<dbReference type="GO" id="GO:0016020">
    <property type="term" value="C:membrane"/>
    <property type="evidence" value="ECO:0007669"/>
    <property type="project" value="UniProtKB-SubCell"/>
</dbReference>
<dbReference type="GO" id="GO:0030416">
    <property type="term" value="P:methylamine metabolic process"/>
    <property type="evidence" value="ECO:0007669"/>
    <property type="project" value="InterPro"/>
</dbReference>
<keyword evidence="4 5" id="KW-0472">Membrane</keyword>
<dbReference type="EMBL" id="CP120682">
    <property type="protein sequence ID" value="WKN39860.1"/>
    <property type="molecule type" value="Genomic_DNA"/>
</dbReference>
<keyword evidence="3 5" id="KW-1133">Transmembrane helix</keyword>
<reference evidence="7" key="1">
    <citation type="journal article" date="2023" name="Comput. Struct. Biotechnol. J.">
        <title>Discovery of a novel marine Bacteroidetes with a rich repertoire of carbohydrate-active enzymes.</title>
        <authorList>
            <person name="Chen B."/>
            <person name="Liu G."/>
            <person name="Chen Q."/>
            <person name="Wang H."/>
            <person name="Liu L."/>
            <person name="Tang K."/>
        </authorList>
    </citation>
    <scope>NUCLEOTIDE SEQUENCE</scope>
    <source>
        <strain evidence="7">TK19036</strain>
    </source>
</reference>
<feature type="transmembrane region" description="Helical" evidence="5">
    <location>
        <begin position="88"/>
        <end position="105"/>
    </location>
</feature>
<dbReference type="PANTHER" id="PTHR36974:SF1">
    <property type="entry name" value="DOXX FAMILY MEMBRANE PROTEIN"/>
    <property type="match status" value="1"/>
</dbReference>
<dbReference type="Pfam" id="PF07291">
    <property type="entry name" value="MauE"/>
    <property type="match status" value="1"/>
</dbReference>
<evidence type="ECO:0000259" key="6">
    <source>
        <dbReference type="Pfam" id="PF07291"/>
    </source>
</evidence>
<name>A0AA49PZ77_9BACT</name>
<evidence type="ECO:0000256" key="3">
    <source>
        <dbReference type="ARBA" id="ARBA00022989"/>
    </source>
</evidence>
<evidence type="ECO:0000256" key="5">
    <source>
        <dbReference type="SAM" id="Phobius"/>
    </source>
</evidence>
<keyword evidence="2 5" id="KW-0812">Transmembrane</keyword>
<reference evidence="7" key="2">
    <citation type="journal article" date="2024" name="Antonie Van Leeuwenhoek">
        <title>Roseihalotalea indica gen. nov., sp. nov., a halophilic Bacteroidetes from mesopelagic Southwest Indian Ocean with higher carbohydrate metabolic potential.</title>
        <authorList>
            <person name="Chen B."/>
            <person name="Zhang M."/>
            <person name="Lin D."/>
            <person name="Ye J."/>
            <person name="Tang K."/>
        </authorList>
    </citation>
    <scope>NUCLEOTIDE SEQUENCE</scope>
    <source>
        <strain evidence="7">TK19036</strain>
    </source>
</reference>
<organism evidence="7">
    <name type="scientific">Roseihalotalea indica</name>
    <dbReference type="NCBI Taxonomy" id="2867963"/>
    <lineage>
        <taxon>Bacteria</taxon>
        <taxon>Pseudomonadati</taxon>
        <taxon>Bacteroidota</taxon>
        <taxon>Cytophagia</taxon>
        <taxon>Cytophagales</taxon>
        <taxon>Catalimonadaceae</taxon>
        <taxon>Roseihalotalea</taxon>
    </lineage>
</organism>
<protein>
    <submittedName>
        <fullName evidence="7">DoxX family protein</fullName>
    </submittedName>
</protein>
<dbReference type="AlphaFoldDB" id="A0AA49PZ77"/>
<evidence type="ECO:0000313" key="7">
    <source>
        <dbReference type="EMBL" id="WKN39860.1"/>
    </source>
</evidence>
<accession>A0AA49PZ77</accession>
<feature type="transmembrane region" description="Helical" evidence="5">
    <location>
        <begin position="56"/>
        <end position="76"/>
    </location>
</feature>
<dbReference type="PANTHER" id="PTHR36974">
    <property type="entry name" value="MEMBRANE PROTEIN-RELATED"/>
    <property type="match status" value="1"/>
</dbReference>
<evidence type="ECO:0000256" key="4">
    <source>
        <dbReference type="ARBA" id="ARBA00023136"/>
    </source>
</evidence>
<proteinExistence type="predicted"/>
<dbReference type="InterPro" id="IPR009908">
    <property type="entry name" value="Methylamine_util_MauE"/>
</dbReference>
<feature type="domain" description="Methylamine utilisation protein MauE" evidence="6">
    <location>
        <begin position="3"/>
        <end position="79"/>
    </location>
</feature>
<evidence type="ECO:0000256" key="2">
    <source>
        <dbReference type="ARBA" id="ARBA00022692"/>
    </source>
</evidence>
<gene>
    <name evidence="7" type="ORF">K4G66_14285</name>
</gene>
<sequence>MAGIYMLAGHIHFLKPRMYEGIIPPYLPSPRALVYLSGLAEIGLGAGLLFEETRSLSAWGIILMLLAFLPVHIYMLRADKFRRKFPAWALWVRLPLQFLLIYWAYQFT</sequence>